<reference evidence="3" key="2">
    <citation type="submission" date="2025-08" db="UniProtKB">
        <authorList>
            <consortium name="Ensembl"/>
        </authorList>
    </citation>
    <scope>IDENTIFICATION</scope>
</reference>
<dbReference type="InterPro" id="IPR037898">
    <property type="entry name" value="NudC_fam"/>
</dbReference>
<proteinExistence type="predicted"/>
<dbReference type="Ensembl" id="ENSCINT00000000910.3">
    <property type="protein sequence ID" value="ENSCINP00000000910.3"/>
    <property type="gene ID" value="ENSCING00000016168.2"/>
</dbReference>
<reference evidence="4" key="1">
    <citation type="journal article" date="2002" name="Science">
        <title>The draft genome of Ciona intestinalis: insights into chordate and vertebrate origins.</title>
        <authorList>
            <person name="Dehal P."/>
            <person name="Satou Y."/>
            <person name="Campbell R.K."/>
            <person name="Chapman J."/>
            <person name="Degnan B."/>
            <person name="De Tomaso A."/>
            <person name="Davidson B."/>
            <person name="Di Gregorio A."/>
            <person name="Gelpke M."/>
            <person name="Goodstein D.M."/>
            <person name="Harafuji N."/>
            <person name="Hastings K.E."/>
            <person name="Ho I."/>
            <person name="Hotta K."/>
            <person name="Huang W."/>
            <person name="Kawashima T."/>
            <person name="Lemaire P."/>
            <person name="Martinez D."/>
            <person name="Meinertzhagen I.A."/>
            <person name="Necula S."/>
            <person name="Nonaka M."/>
            <person name="Putnam N."/>
            <person name="Rash S."/>
            <person name="Saiga H."/>
            <person name="Satake M."/>
            <person name="Terry A."/>
            <person name="Yamada L."/>
            <person name="Wang H.G."/>
            <person name="Awazu S."/>
            <person name="Azumi K."/>
            <person name="Boore J."/>
            <person name="Branno M."/>
            <person name="Chin-Bow S."/>
            <person name="DeSantis R."/>
            <person name="Doyle S."/>
            <person name="Francino P."/>
            <person name="Keys D.N."/>
            <person name="Haga S."/>
            <person name="Hayashi H."/>
            <person name="Hino K."/>
            <person name="Imai K.S."/>
            <person name="Inaba K."/>
            <person name="Kano S."/>
            <person name="Kobayashi K."/>
            <person name="Kobayashi M."/>
            <person name="Lee B.I."/>
            <person name="Makabe K.W."/>
            <person name="Manohar C."/>
            <person name="Matassi G."/>
            <person name="Medina M."/>
            <person name="Mochizuki Y."/>
            <person name="Mount S."/>
            <person name="Morishita T."/>
            <person name="Miura S."/>
            <person name="Nakayama A."/>
            <person name="Nishizaka S."/>
            <person name="Nomoto H."/>
            <person name="Ohta F."/>
            <person name="Oishi K."/>
            <person name="Rigoutsos I."/>
            <person name="Sano M."/>
            <person name="Sasaki A."/>
            <person name="Sasakura Y."/>
            <person name="Shoguchi E."/>
            <person name="Shin-i T."/>
            <person name="Spagnuolo A."/>
            <person name="Stainier D."/>
            <person name="Suzuki M.M."/>
            <person name="Tassy O."/>
            <person name="Takatori N."/>
            <person name="Tokuoka M."/>
            <person name="Yagi K."/>
            <person name="Yoshizaki F."/>
            <person name="Wada S."/>
            <person name="Zhang C."/>
            <person name="Hyatt P.D."/>
            <person name="Larimer F."/>
            <person name="Detter C."/>
            <person name="Doggett N."/>
            <person name="Glavina T."/>
            <person name="Hawkins T."/>
            <person name="Richardson P."/>
            <person name="Lucas S."/>
            <person name="Kohara Y."/>
            <person name="Levine M."/>
            <person name="Satoh N."/>
            <person name="Rokhsar D.S."/>
        </authorList>
    </citation>
    <scope>NUCLEOTIDE SEQUENCE [LARGE SCALE GENOMIC DNA]</scope>
</reference>
<name>F6VQC2_CIOIN</name>
<dbReference type="PANTHER" id="PTHR12356">
    <property type="entry name" value="NUCLEAR MOVEMENT PROTEIN NUDC"/>
    <property type="match status" value="1"/>
</dbReference>
<dbReference type="GeneTree" id="ENSGT00940000158444"/>
<dbReference type="STRING" id="7719.ENSCINP00000000910"/>
<evidence type="ECO:0000313" key="3">
    <source>
        <dbReference type="Ensembl" id="ENSCINP00000000910.3"/>
    </source>
</evidence>
<dbReference type="Gene3D" id="2.60.40.790">
    <property type="match status" value="1"/>
</dbReference>
<dbReference type="GO" id="GO:0006457">
    <property type="term" value="P:protein folding"/>
    <property type="evidence" value="ECO:0000318"/>
    <property type="project" value="GO_Central"/>
</dbReference>
<dbReference type="HOGENOM" id="CLU_047332_0_1_1"/>
<accession>F6VQC2</accession>
<dbReference type="PANTHER" id="PTHR12356:SF19">
    <property type="entry name" value="NUDC DOMAIN-CONTAINING PROTEIN 3"/>
    <property type="match status" value="1"/>
</dbReference>
<dbReference type="FunCoup" id="F6VQC2">
    <property type="interactions" value="95"/>
</dbReference>
<dbReference type="InterPro" id="IPR008978">
    <property type="entry name" value="HSP20-like_chaperone"/>
</dbReference>
<dbReference type="Pfam" id="PF04969">
    <property type="entry name" value="CS"/>
    <property type="match status" value="1"/>
</dbReference>
<sequence>ELILKYFTKYKTIVDKMEAENKERQSKVSINLLTNLFHSSAEPTEVAQIVEIEDPPSGEKETTPDVPAVVKPKHSTLTKPANATNDQTVFQSNPDSYNGAIRDRYQWSQNYDDVDVKIVVEKSVVKARQVKVEIQRKHLKVCVKSNDTANYETIIDGELQHEVNKEESMWSLESGKNIQITLTKFKNIWWTMLVAGEDEIDIQKIAPERSMEDMDTEEKSVINKLQFDEKQKRLGLPQSHE</sequence>
<dbReference type="PROSITE" id="PS51203">
    <property type="entry name" value="CS"/>
    <property type="match status" value="1"/>
</dbReference>
<dbReference type="InParanoid" id="F6VQC2"/>
<organism evidence="3 4">
    <name type="scientific">Ciona intestinalis</name>
    <name type="common">Transparent sea squirt</name>
    <name type="synonym">Ascidia intestinalis</name>
    <dbReference type="NCBI Taxonomy" id="7719"/>
    <lineage>
        <taxon>Eukaryota</taxon>
        <taxon>Metazoa</taxon>
        <taxon>Chordata</taxon>
        <taxon>Tunicata</taxon>
        <taxon>Ascidiacea</taxon>
        <taxon>Phlebobranchia</taxon>
        <taxon>Cionidae</taxon>
        <taxon>Ciona</taxon>
    </lineage>
</organism>
<evidence type="ECO:0000256" key="1">
    <source>
        <dbReference type="SAM" id="MobiDB-lite"/>
    </source>
</evidence>
<feature type="region of interest" description="Disordered" evidence="1">
    <location>
        <begin position="76"/>
        <end position="95"/>
    </location>
</feature>
<feature type="region of interest" description="Disordered" evidence="1">
    <location>
        <begin position="208"/>
        <end position="241"/>
    </location>
</feature>
<dbReference type="SUPFAM" id="SSF49764">
    <property type="entry name" value="HSP20-like chaperones"/>
    <property type="match status" value="1"/>
</dbReference>
<feature type="domain" description="CS" evidence="2">
    <location>
        <begin position="100"/>
        <end position="194"/>
    </location>
</feature>
<dbReference type="GO" id="GO:0051082">
    <property type="term" value="F:unfolded protein binding"/>
    <property type="evidence" value="ECO:0000318"/>
    <property type="project" value="GO_Central"/>
</dbReference>
<protein>
    <submittedName>
        <fullName evidence="3">Uncharacterized LOC100184261</fullName>
    </submittedName>
</protein>
<feature type="compositionally biased region" description="Basic and acidic residues" evidence="1">
    <location>
        <begin position="208"/>
        <end position="232"/>
    </location>
</feature>
<evidence type="ECO:0000259" key="2">
    <source>
        <dbReference type="PROSITE" id="PS51203"/>
    </source>
</evidence>
<gene>
    <name evidence="3" type="primary">LOC108949270</name>
</gene>
<reference evidence="3" key="3">
    <citation type="submission" date="2025-09" db="UniProtKB">
        <authorList>
            <consortium name="Ensembl"/>
        </authorList>
    </citation>
    <scope>IDENTIFICATION</scope>
</reference>
<dbReference type="Proteomes" id="UP000008144">
    <property type="component" value="Unassembled WGS sequence"/>
</dbReference>
<keyword evidence="4" id="KW-1185">Reference proteome</keyword>
<evidence type="ECO:0000313" key="4">
    <source>
        <dbReference type="Proteomes" id="UP000008144"/>
    </source>
</evidence>
<dbReference type="FunFam" id="2.60.40.790:FF:000125">
    <property type="match status" value="1"/>
</dbReference>
<dbReference type="GO" id="GO:0005737">
    <property type="term" value="C:cytoplasm"/>
    <property type="evidence" value="ECO:0000318"/>
    <property type="project" value="GO_Central"/>
</dbReference>
<feature type="compositionally biased region" description="Polar residues" evidence="1">
    <location>
        <begin position="77"/>
        <end position="95"/>
    </location>
</feature>
<dbReference type="AlphaFoldDB" id="F6VQC2"/>
<dbReference type="InterPro" id="IPR007052">
    <property type="entry name" value="CS_dom"/>
</dbReference>